<evidence type="ECO:0000313" key="3">
    <source>
        <dbReference type="Proteomes" id="UP001652740"/>
    </source>
</evidence>
<protein>
    <submittedName>
        <fullName evidence="4">Uncharacterized protein LOC116412641</fullName>
    </submittedName>
</protein>
<evidence type="ECO:0000256" key="1">
    <source>
        <dbReference type="SAM" id="MobiDB-lite"/>
    </source>
</evidence>
<evidence type="ECO:0000256" key="2">
    <source>
        <dbReference type="SAM" id="SignalP"/>
    </source>
</evidence>
<feature type="signal peptide" evidence="2">
    <location>
        <begin position="1"/>
        <end position="21"/>
    </location>
</feature>
<feature type="compositionally biased region" description="Polar residues" evidence="1">
    <location>
        <begin position="96"/>
        <end position="110"/>
    </location>
</feature>
<dbReference type="GeneID" id="116412641"/>
<dbReference type="InParanoid" id="A0A6J3BNF9"/>
<feature type="chain" id="PRO_5026774485" evidence="2">
    <location>
        <begin position="22"/>
        <end position="149"/>
    </location>
</feature>
<dbReference type="RefSeq" id="XP_031762848.1">
    <property type="nucleotide sequence ID" value="XM_031906988.2"/>
</dbReference>
<keyword evidence="2" id="KW-0732">Signal</keyword>
<evidence type="ECO:0000313" key="4">
    <source>
        <dbReference type="RefSeq" id="XP_031762848.1"/>
    </source>
</evidence>
<dbReference type="Proteomes" id="UP001652740">
    <property type="component" value="Unplaced"/>
</dbReference>
<accession>A0A6J3BNF9</accession>
<name>A0A6J3BNF9_GALME</name>
<feature type="region of interest" description="Disordered" evidence="1">
    <location>
        <begin position="92"/>
        <end position="112"/>
    </location>
</feature>
<organism evidence="3 4">
    <name type="scientific">Galleria mellonella</name>
    <name type="common">Greater wax moth</name>
    <dbReference type="NCBI Taxonomy" id="7137"/>
    <lineage>
        <taxon>Eukaryota</taxon>
        <taxon>Metazoa</taxon>
        <taxon>Ecdysozoa</taxon>
        <taxon>Arthropoda</taxon>
        <taxon>Hexapoda</taxon>
        <taxon>Insecta</taxon>
        <taxon>Pterygota</taxon>
        <taxon>Neoptera</taxon>
        <taxon>Endopterygota</taxon>
        <taxon>Lepidoptera</taxon>
        <taxon>Glossata</taxon>
        <taxon>Ditrysia</taxon>
        <taxon>Pyraloidea</taxon>
        <taxon>Pyralidae</taxon>
        <taxon>Galleriinae</taxon>
        <taxon>Galleria</taxon>
    </lineage>
</organism>
<dbReference type="KEGG" id="gmw:116412641"/>
<sequence length="149" mass="16448">MAKIILGVFICLISLFHVSHQSILYTQYTPTIGQHVGKILERVARFIELLFYSASNDDIVTLSEESYFCKLMNSMDATFNDILISASLSEDVAPTDTASESNSPKNSDYSNGEIEIIEIKKGSGLETQDTSAQTISDSPNSRVIYLPNN</sequence>
<gene>
    <name evidence="4" type="primary">LOC116412641</name>
</gene>
<proteinExistence type="predicted"/>
<dbReference type="AlphaFoldDB" id="A0A6J3BNF9"/>
<keyword evidence="3" id="KW-1185">Reference proteome</keyword>
<reference evidence="4" key="1">
    <citation type="submission" date="2025-08" db="UniProtKB">
        <authorList>
            <consortium name="RefSeq"/>
        </authorList>
    </citation>
    <scope>IDENTIFICATION</scope>
    <source>
        <tissue evidence="4">Whole larvae</tissue>
    </source>
</reference>